<keyword evidence="1" id="KW-1133">Transmembrane helix</keyword>
<dbReference type="OrthoDB" id="5186799at2"/>
<feature type="transmembrane region" description="Helical" evidence="1">
    <location>
        <begin position="91"/>
        <end position="109"/>
    </location>
</feature>
<gene>
    <name evidence="2" type="ORF">SAMN04487905_108214</name>
</gene>
<evidence type="ECO:0000256" key="1">
    <source>
        <dbReference type="SAM" id="Phobius"/>
    </source>
</evidence>
<keyword evidence="1" id="KW-0812">Transmembrane</keyword>
<feature type="transmembrane region" description="Helical" evidence="1">
    <location>
        <begin position="56"/>
        <end position="79"/>
    </location>
</feature>
<keyword evidence="1" id="KW-0472">Membrane</keyword>
<dbReference type="Proteomes" id="UP000199497">
    <property type="component" value="Unassembled WGS sequence"/>
</dbReference>
<reference evidence="3" key="1">
    <citation type="submission" date="2016-10" db="EMBL/GenBank/DDBJ databases">
        <authorList>
            <person name="Varghese N."/>
            <person name="Submissions S."/>
        </authorList>
    </citation>
    <scope>NUCLEOTIDE SEQUENCE [LARGE SCALE GENOMIC DNA]</scope>
    <source>
        <strain evidence="3">DSM 46732</strain>
    </source>
</reference>
<keyword evidence="3" id="KW-1185">Reference proteome</keyword>
<evidence type="ECO:0000313" key="2">
    <source>
        <dbReference type="EMBL" id="SDP76669.1"/>
    </source>
</evidence>
<protein>
    <recommendedName>
        <fullName evidence="4">DUF4386 family protein</fullName>
    </recommendedName>
</protein>
<dbReference type="EMBL" id="FNJR01000008">
    <property type="protein sequence ID" value="SDP76669.1"/>
    <property type="molecule type" value="Genomic_DNA"/>
</dbReference>
<sequence>MSEPLESEVRVRRFRTGAAGIIVLLGTALTVVSQFLQRRGDIPRGDPIGVFDHVLGTPWLAAALLGILGALCWGVAFPTAGRALRDPVSRALARMADPLLVVAVALFAVNHAHDGFGGGMLARRWASGELEAGAAVGDFRVVEVLVGGTSVLSQALLGLALGGYALAMLRSREYPRALSWLGIVAAAGWFLLGSALFLRLPWASFELLLPLAGLATVWTLGVGIVLLRSSASEGRVGAGR</sequence>
<feature type="transmembrane region" description="Helical" evidence="1">
    <location>
        <begin position="144"/>
        <end position="166"/>
    </location>
</feature>
<dbReference type="AlphaFoldDB" id="A0A1H0VDL7"/>
<feature type="transmembrane region" description="Helical" evidence="1">
    <location>
        <begin position="16"/>
        <end position="36"/>
    </location>
</feature>
<dbReference type="RefSeq" id="WP_092602401.1">
    <property type="nucleotide sequence ID" value="NZ_FNJR01000008.1"/>
</dbReference>
<proteinExistence type="predicted"/>
<name>A0A1H0VDL7_9ACTN</name>
<feature type="transmembrane region" description="Helical" evidence="1">
    <location>
        <begin position="207"/>
        <end position="227"/>
    </location>
</feature>
<evidence type="ECO:0000313" key="3">
    <source>
        <dbReference type="Proteomes" id="UP000199497"/>
    </source>
</evidence>
<evidence type="ECO:0008006" key="4">
    <source>
        <dbReference type="Google" id="ProtNLM"/>
    </source>
</evidence>
<organism evidence="2 3">
    <name type="scientific">Actinopolyspora xinjiangensis</name>
    <dbReference type="NCBI Taxonomy" id="405564"/>
    <lineage>
        <taxon>Bacteria</taxon>
        <taxon>Bacillati</taxon>
        <taxon>Actinomycetota</taxon>
        <taxon>Actinomycetes</taxon>
        <taxon>Actinopolysporales</taxon>
        <taxon>Actinopolysporaceae</taxon>
        <taxon>Actinopolyspora</taxon>
    </lineage>
</organism>
<accession>A0A1H0VDL7</accession>
<feature type="transmembrane region" description="Helical" evidence="1">
    <location>
        <begin position="178"/>
        <end position="201"/>
    </location>
</feature>